<dbReference type="AlphaFoldDB" id="A0A1W0CHQ5"/>
<organism evidence="2 3">
    <name type="scientific">Chromobacterium haemolyticum</name>
    <dbReference type="NCBI Taxonomy" id="394935"/>
    <lineage>
        <taxon>Bacteria</taxon>
        <taxon>Pseudomonadati</taxon>
        <taxon>Pseudomonadota</taxon>
        <taxon>Betaproteobacteria</taxon>
        <taxon>Neisseriales</taxon>
        <taxon>Chromobacteriaceae</taxon>
        <taxon>Chromobacterium</taxon>
    </lineage>
</organism>
<dbReference type="Proteomes" id="UP000192721">
    <property type="component" value="Unassembled WGS sequence"/>
</dbReference>
<accession>A0A1W0CHQ5</accession>
<name>A0A1W0CHQ5_9NEIS</name>
<proteinExistence type="predicted"/>
<protein>
    <submittedName>
        <fullName evidence="2">Uncharacterized protein</fullName>
    </submittedName>
</protein>
<comment type="caution">
    <text evidence="2">The sequence shown here is derived from an EMBL/GenBank/DDBJ whole genome shotgun (WGS) entry which is preliminary data.</text>
</comment>
<keyword evidence="1" id="KW-0472">Membrane</keyword>
<reference evidence="2 3" key="1">
    <citation type="submission" date="2017-02" db="EMBL/GenBank/DDBJ databases">
        <title>Chromobacterium haemolyticum H5244.</title>
        <authorList>
            <person name="Gulvik C.A."/>
        </authorList>
    </citation>
    <scope>NUCLEOTIDE SEQUENCE [LARGE SCALE GENOMIC DNA]</scope>
    <source>
        <strain evidence="2 3">H5244</strain>
    </source>
</reference>
<evidence type="ECO:0000313" key="3">
    <source>
        <dbReference type="Proteomes" id="UP000192721"/>
    </source>
</evidence>
<keyword evidence="1" id="KW-0812">Transmembrane</keyword>
<feature type="transmembrane region" description="Helical" evidence="1">
    <location>
        <begin position="6"/>
        <end position="26"/>
    </location>
</feature>
<sequence>MASASALAAGKVIMAGILLQCAAIVVETGGQEKRVTLFYRWMAGCAGGLMLGPALAAPQWTVSKPYPDNPLQVASLDGEATVGRSRFPVMLELACRADSPPLRMSLHVSDQLGGWDVRPFEGPGGLGERRKLKLGMAGLCRGTDSHFAGWYEADGRFVFEWPSQGEFFAWQSATHKELLVTIDGASRKHGKLEARFTLPPSSQAALAVALPCMGKK</sequence>
<evidence type="ECO:0000313" key="2">
    <source>
        <dbReference type="EMBL" id="OQS34330.1"/>
    </source>
</evidence>
<gene>
    <name evidence="2" type="ORF">B0T45_19005</name>
</gene>
<evidence type="ECO:0000256" key="1">
    <source>
        <dbReference type="SAM" id="Phobius"/>
    </source>
</evidence>
<feature type="transmembrane region" description="Helical" evidence="1">
    <location>
        <begin position="38"/>
        <end position="60"/>
    </location>
</feature>
<dbReference type="EMBL" id="MUKV01000033">
    <property type="protein sequence ID" value="OQS34330.1"/>
    <property type="molecule type" value="Genomic_DNA"/>
</dbReference>
<keyword evidence="1" id="KW-1133">Transmembrane helix</keyword>